<sequence>MRPVDGAADGGWVSKIARRVEGWALALALAAGGAIVGFAYSEYRLHQVVVDLREAQREEITRLTDVYARNLGALTPKVEQAAQVASAAAAVASSAAVTANSAAEAAADAADTSAGAAKTAKSAAVTAARRPAIAVVASSVAQPTPSQLGLAVDLANRKVKEAAK</sequence>
<name>A0A6J5B2A8_9BURK</name>
<organism evidence="2 3">
    <name type="scientific">Paraburkholderia sediminicola</name>
    <dbReference type="NCBI Taxonomy" id="458836"/>
    <lineage>
        <taxon>Bacteria</taxon>
        <taxon>Pseudomonadati</taxon>
        <taxon>Pseudomonadota</taxon>
        <taxon>Betaproteobacteria</taxon>
        <taxon>Burkholderiales</taxon>
        <taxon>Burkholderiaceae</taxon>
        <taxon>Paraburkholderia</taxon>
    </lineage>
</organism>
<dbReference type="Proteomes" id="UP000494255">
    <property type="component" value="Unassembled WGS sequence"/>
</dbReference>
<dbReference type="AlphaFoldDB" id="A0A6J5B2A8"/>
<gene>
    <name evidence="2" type="ORF">LMG24238_03007</name>
</gene>
<dbReference type="EMBL" id="CADIKC010000003">
    <property type="protein sequence ID" value="CAB3688862.1"/>
    <property type="molecule type" value="Genomic_DNA"/>
</dbReference>
<proteinExistence type="predicted"/>
<accession>A0A6J5B2A8</accession>
<evidence type="ECO:0000313" key="3">
    <source>
        <dbReference type="Proteomes" id="UP000494255"/>
    </source>
</evidence>
<keyword evidence="1" id="KW-0812">Transmembrane</keyword>
<evidence type="ECO:0000256" key="1">
    <source>
        <dbReference type="SAM" id="Phobius"/>
    </source>
</evidence>
<reference evidence="2 3" key="1">
    <citation type="submission" date="2020-04" db="EMBL/GenBank/DDBJ databases">
        <authorList>
            <person name="De Canck E."/>
        </authorList>
    </citation>
    <scope>NUCLEOTIDE SEQUENCE [LARGE SCALE GENOMIC DNA]</scope>
    <source>
        <strain evidence="2 3">LMG 24238</strain>
    </source>
</reference>
<dbReference type="GeneID" id="97041636"/>
<protein>
    <submittedName>
        <fullName evidence="2">Uncharacterized protein</fullName>
    </submittedName>
</protein>
<evidence type="ECO:0000313" key="2">
    <source>
        <dbReference type="EMBL" id="CAB3688862.1"/>
    </source>
</evidence>
<dbReference type="RefSeq" id="WP_175051130.1">
    <property type="nucleotide sequence ID" value="NZ_CADIKC010000003.1"/>
</dbReference>
<keyword evidence="1" id="KW-0472">Membrane</keyword>
<keyword evidence="3" id="KW-1185">Reference proteome</keyword>
<feature type="transmembrane region" description="Helical" evidence="1">
    <location>
        <begin position="22"/>
        <end position="40"/>
    </location>
</feature>
<keyword evidence="1" id="KW-1133">Transmembrane helix</keyword>